<reference evidence="2" key="2">
    <citation type="submission" date="2025-09" db="UniProtKB">
        <authorList>
            <consortium name="Ensembl"/>
        </authorList>
    </citation>
    <scope>IDENTIFICATION</scope>
</reference>
<evidence type="ECO:0000259" key="1">
    <source>
        <dbReference type="PROSITE" id="PS50060"/>
    </source>
</evidence>
<dbReference type="PANTHER" id="PTHR23282">
    <property type="entry name" value="APICAL ENDOSOMAL GLYCOPROTEIN PRECURSOR"/>
    <property type="match status" value="1"/>
</dbReference>
<dbReference type="InterPro" id="IPR000998">
    <property type="entry name" value="MAM_dom"/>
</dbReference>
<keyword evidence="3" id="KW-1185">Reference proteome</keyword>
<dbReference type="GO" id="GO:0016020">
    <property type="term" value="C:membrane"/>
    <property type="evidence" value="ECO:0007669"/>
    <property type="project" value="InterPro"/>
</dbReference>
<dbReference type="InterPro" id="IPR013320">
    <property type="entry name" value="ConA-like_dom_sf"/>
</dbReference>
<dbReference type="Gene3D" id="2.60.120.200">
    <property type="match status" value="3"/>
</dbReference>
<dbReference type="SUPFAM" id="SSF49899">
    <property type="entry name" value="Concanavalin A-like lectins/glucanases"/>
    <property type="match status" value="3"/>
</dbReference>
<reference evidence="2" key="1">
    <citation type="submission" date="2025-08" db="UniProtKB">
        <authorList>
            <consortium name="Ensembl"/>
        </authorList>
    </citation>
    <scope>IDENTIFICATION</scope>
</reference>
<feature type="domain" description="MAM" evidence="1">
    <location>
        <begin position="1"/>
        <end position="66"/>
    </location>
</feature>
<proteinExistence type="predicted"/>
<feature type="domain" description="MAM" evidence="1">
    <location>
        <begin position="134"/>
        <end position="268"/>
    </location>
</feature>
<dbReference type="InterPro" id="IPR051560">
    <property type="entry name" value="MAM_domain-containing"/>
</dbReference>
<organism evidence="2 3">
    <name type="scientific">Periophthalmus magnuspinnatus</name>
    <dbReference type="NCBI Taxonomy" id="409849"/>
    <lineage>
        <taxon>Eukaryota</taxon>
        <taxon>Metazoa</taxon>
        <taxon>Chordata</taxon>
        <taxon>Craniata</taxon>
        <taxon>Vertebrata</taxon>
        <taxon>Euteleostomi</taxon>
        <taxon>Actinopterygii</taxon>
        <taxon>Neopterygii</taxon>
        <taxon>Teleostei</taxon>
        <taxon>Neoteleostei</taxon>
        <taxon>Acanthomorphata</taxon>
        <taxon>Gobiaria</taxon>
        <taxon>Gobiiformes</taxon>
        <taxon>Gobioidei</taxon>
        <taxon>Gobiidae</taxon>
        <taxon>Oxudercinae</taxon>
        <taxon>Periophthalmus</taxon>
    </lineage>
</organism>
<dbReference type="STRING" id="409849.ENSPMGP00000011472"/>
<name>A0A3B4A356_9GOBI</name>
<feature type="domain" description="MAM" evidence="1">
    <location>
        <begin position="62"/>
        <end position="107"/>
    </location>
</feature>
<dbReference type="Proteomes" id="UP000261520">
    <property type="component" value="Unplaced"/>
</dbReference>
<dbReference type="SMART" id="SM00137">
    <property type="entry name" value="MAM"/>
    <property type="match status" value="1"/>
</dbReference>
<dbReference type="PROSITE" id="PS50060">
    <property type="entry name" value="MAM_2"/>
    <property type="match status" value="3"/>
</dbReference>
<accession>A0A3B4A356</accession>
<evidence type="ECO:0000313" key="3">
    <source>
        <dbReference type="Proteomes" id="UP000261520"/>
    </source>
</evidence>
<dbReference type="Pfam" id="PF00629">
    <property type="entry name" value="MAM"/>
    <property type="match status" value="2"/>
</dbReference>
<sequence>MFGPTVGSLRMMWEKSGNHGDQWLLMQNHVTAKTGRQLILEATIGGEAGNIAIDDVSLTAGSVCDFEEDSCGWRQDSTDDLEWVRQFGYSGKPGPHTDHTTNIVVEGVLTGPSDEGGIAFDDVHLTEAHCPPLGHCDFETNLCSWINVLQIDQADWLRGTGAGPESNTGPPVDHTTNSSYYVYVDSSVGHWGDQSFLISEVFQPSARGHCITFWYHMYGERVGTLRLHINDRTHETGNVEGMLKWEERGNKGKQWNKASVTIKHNEPF</sequence>
<protein>
    <recommendedName>
        <fullName evidence="1">MAM domain-containing protein</fullName>
    </recommendedName>
</protein>
<dbReference type="Ensembl" id="ENSPMGT00000012244.1">
    <property type="protein sequence ID" value="ENSPMGP00000011472.1"/>
    <property type="gene ID" value="ENSPMGG00000009502.1"/>
</dbReference>
<dbReference type="CDD" id="cd06263">
    <property type="entry name" value="MAM"/>
    <property type="match status" value="1"/>
</dbReference>
<dbReference type="AlphaFoldDB" id="A0A3B4A356"/>
<evidence type="ECO:0000313" key="2">
    <source>
        <dbReference type="Ensembl" id="ENSPMGP00000011472.1"/>
    </source>
</evidence>
<dbReference type="PANTHER" id="PTHR23282:SF116">
    <property type="entry name" value="MAM DOMAIN-CONTAINING PROTEIN 2"/>
    <property type="match status" value="1"/>
</dbReference>